<feature type="compositionally biased region" description="Polar residues" evidence="1">
    <location>
        <begin position="309"/>
        <end position="321"/>
    </location>
</feature>
<protein>
    <submittedName>
        <fullName evidence="3">FK506-binding 1</fullName>
    </submittedName>
</protein>
<feature type="compositionally biased region" description="Gly residues" evidence="1">
    <location>
        <begin position="1027"/>
        <end position="1044"/>
    </location>
</feature>
<dbReference type="SMART" id="SM00952">
    <property type="entry name" value="RAP"/>
    <property type="match status" value="1"/>
</dbReference>
<dbReference type="GO" id="GO:0003723">
    <property type="term" value="F:RNA binding"/>
    <property type="evidence" value="ECO:0007669"/>
    <property type="project" value="TreeGrafter"/>
</dbReference>
<feature type="domain" description="RAP" evidence="2">
    <location>
        <begin position="816"/>
        <end position="873"/>
    </location>
</feature>
<feature type="compositionally biased region" description="Low complexity" evidence="1">
    <location>
        <begin position="197"/>
        <end position="212"/>
    </location>
</feature>
<dbReference type="GO" id="GO:0044528">
    <property type="term" value="P:regulation of mitochondrial mRNA stability"/>
    <property type="evidence" value="ECO:0007669"/>
    <property type="project" value="TreeGrafter"/>
</dbReference>
<dbReference type="EMBL" id="LHPG02000017">
    <property type="protein sequence ID" value="PRW33174.1"/>
    <property type="molecule type" value="Genomic_DNA"/>
</dbReference>
<proteinExistence type="predicted"/>
<feature type="compositionally biased region" description="Low complexity" evidence="1">
    <location>
        <begin position="295"/>
        <end position="308"/>
    </location>
</feature>
<dbReference type="PANTHER" id="PTHR21228:SF40">
    <property type="entry name" value="LD45607P"/>
    <property type="match status" value="1"/>
</dbReference>
<evidence type="ECO:0000256" key="1">
    <source>
        <dbReference type="SAM" id="MobiDB-lite"/>
    </source>
</evidence>
<dbReference type="GO" id="GO:0005759">
    <property type="term" value="C:mitochondrial matrix"/>
    <property type="evidence" value="ECO:0007669"/>
    <property type="project" value="TreeGrafter"/>
</dbReference>
<gene>
    <name evidence="3" type="ORF">C2E21_7929</name>
</gene>
<dbReference type="Pfam" id="PF08373">
    <property type="entry name" value="RAP"/>
    <property type="match status" value="1"/>
</dbReference>
<dbReference type="PANTHER" id="PTHR21228">
    <property type="entry name" value="FAST LEU-RICH DOMAIN-CONTAINING"/>
    <property type="match status" value="1"/>
</dbReference>
<feature type="compositionally biased region" description="Polar residues" evidence="1">
    <location>
        <begin position="604"/>
        <end position="627"/>
    </location>
</feature>
<reference evidence="3 4" key="1">
    <citation type="journal article" date="2018" name="Plant J.">
        <title>Genome sequences of Chlorella sorokiniana UTEX 1602 and Micractinium conductrix SAG 241.80: implications to maltose excretion by a green alga.</title>
        <authorList>
            <person name="Arriola M.B."/>
            <person name="Velmurugan N."/>
            <person name="Zhang Y."/>
            <person name="Plunkett M.H."/>
            <person name="Hondzo H."/>
            <person name="Barney B.M."/>
        </authorList>
    </citation>
    <scope>NUCLEOTIDE SEQUENCE [LARGE SCALE GENOMIC DNA]</scope>
    <source>
        <strain evidence="4">UTEX 1602</strain>
    </source>
</reference>
<dbReference type="OrthoDB" id="514462at2759"/>
<evidence type="ECO:0000313" key="3">
    <source>
        <dbReference type="EMBL" id="PRW33174.1"/>
    </source>
</evidence>
<dbReference type="GO" id="GO:0035770">
    <property type="term" value="C:ribonucleoprotein granule"/>
    <property type="evidence" value="ECO:0007669"/>
    <property type="project" value="TreeGrafter"/>
</dbReference>
<comment type="caution">
    <text evidence="3">The sequence shown here is derived from an EMBL/GenBank/DDBJ whole genome shotgun (WGS) entry which is preliminary data.</text>
</comment>
<dbReference type="InterPro" id="IPR013584">
    <property type="entry name" value="RAP"/>
</dbReference>
<dbReference type="AlphaFoldDB" id="A0A2P6TGD0"/>
<dbReference type="GO" id="GO:0000963">
    <property type="term" value="P:mitochondrial RNA processing"/>
    <property type="evidence" value="ECO:0007669"/>
    <property type="project" value="TreeGrafter"/>
</dbReference>
<accession>A0A2P6TGD0</accession>
<evidence type="ECO:0000313" key="4">
    <source>
        <dbReference type="Proteomes" id="UP000239899"/>
    </source>
</evidence>
<feature type="compositionally biased region" description="Basic residues" evidence="1">
    <location>
        <begin position="907"/>
        <end position="916"/>
    </location>
</feature>
<evidence type="ECO:0000259" key="2">
    <source>
        <dbReference type="PROSITE" id="PS51286"/>
    </source>
</evidence>
<dbReference type="InterPro" id="IPR050870">
    <property type="entry name" value="FAST_kinase"/>
</dbReference>
<organism evidence="3 4">
    <name type="scientific">Chlorella sorokiniana</name>
    <name type="common">Freshwater green alga</name>
    <dbReference type="NCBI Taxonomy" id="3076"/>
    <lineage>
        <taxon>Eukaryota</taxon>
        <taxon>Viridiplantae</taxon>
        <taxon>Chlorophyta</taxon>
        <taxon>core chlorophytes</taxon>
        <taxon>Trebouxiophyceae</taxon>
        <taxon>Chlorellales</taxon>
        <taxon>Chlorellaceae</taxon>
        <taxon>Chlorella clade</taxon>
        <taxon>Chlorella</taxon>
    </lineage>
</organism>
<feature type="region of interest" description="Disordered" evidence="1">
    <location>
        <begin position="389"/>
        <end position="408"/>
    </location>
</feature>
<feature type="region of interest" description="Disordered" evidence="1">
    <location>
        <begin position="1016"/>
        <end position="1051"/>
    </location>
</feature>
<feature type="compositionally biased region" description="Low complexity" evidence="1">
    <location>
        <begin position="918"/>
        <end position="991"/>
    </location>
</feature>
<dbReference type="GO" id="GO:1901259">
    <property type="term" value="P:chloroplast rRNA processing"/>
    <property type="evidence" value="ECO:0007669"/>
    <property type="project" value="TreeGrafter"/>
</dbReference>
<sequence>MVASLLAGRLQGAAAAAATAQAASSPAALTRHSVLSRTPRQRCRHAAAAAAAGSRQPALSGGSLGQPQAGKRPQVAALDSGATEAHKALNAQLCAAETPEQLLELVQQHLPEFNITNAVTAFHRIAKAAQKLPAQQQGALRSHAVVRRLVALLEPQVPAFSELHVSQLLWAHAHLGHASPALVAALYDRLETAEVASSGSGSSSNNSSGGSNQTAPAQPLVLSSMSASANLCYALAKLGRPPPACVRRLAVVLQAEAEAAEEAAEEASLQLEGQMAGWGLLDSAEDEEAAEAAERSGSSGSSSDGSSGTSQPTARSSGTDLQGISLGACDPRALCLLMWSLAELAACPPALLRHTMAALCRRHGLGRLSMQSIAHVLLAAQRLAAASSELQQGEEEEGQQQQQQQWGAPVLSGVQRERQRWQQRFRWEQSFMDAVAAELARRAKRAKHAQQGQRPPKPFLLNELDCSVLARAFAAAWQEAAAASGAATDNRLKLAGAIRRHVEASPARRVALRLLQQRSLELAPRLRVQALSALAQAFASIGSCPPDLLQAFAQRAIALGKRGWLDVQGVASLAWAYSTLQYDHPQLFDVLASAAVAMLRESPSRTTHSSGNGGSCSNRASGDAPSSTAAGFSREDFSAQAVSVLVFSFASANRCNSPAQRQMYGLLAERADEVLEQFTPQGLANLAWGLTVAACYPPQLMRRWRTLAGGRAVQFGPAELNQLHLVEVALRLEAPEIGLEAPAEAQSFFDSLYRAGRLRAFAGAGWAANQAGGPRSVTDFQRQVHEAVCALGVPCVLEHSQAGEYSIDVAIPSHKIAVEVDGPVHFATNSRHLMGGTALKRRLLQRLGWQAVAVPFYDWWRLSPAHRGPYMRSKLQEAGLQLEVSNNEPPALAAAQDSAVQQERQQGRQRRPKRRGNAQDTTQQQQLAAGQQQAETEVRPPLAEPAAAAAQQQPQAPRHPEQAQQAEKQPAAEPAGAQPAATEGAPPAGLAQRAQRLSMMQYRQGKLSKAGLLARGSLQAAAAGSKPAGGGTDNGDGSSGGDAGDGSQAAA</sequence>
<feature type="region of interest" description="Disordered" evidence="1">
    <location>
        <begin position="890"/>
        <end position="997"/>
    </location>
</feature>
<dbReference type="PROSITE" id="PS51286">
    <property type="entry name" value="RAP"/>
    <property type="match status" value="1"/>
</dbReference>
<feature type="region of interest" description="Disordered" evidence="1">
    <location>
        <begin position="284"/>
        <end position="321"/>
    </location>
</feature>
<keyword evidence="4" id="KW-1185">Reference proteome</keyword>
<dbReference type="Proteomes" id="UP000239899">
    <property type="component" value="Unassembled WGS sequence"/>
</dbReference>
<feature type="region of interest" description="Disordered" evidence="1">
    <location>
        <begin position="603"/>
        <end position="627"/>
    </location>
</feature>
<name>A0A2P6TGD0_CHLSO</name>
<dbReference type="GO" id="GO:0009507">
    <property type="term" value="C:chloroplast"/>
    <property type="evidence" value="ECO:0007669"/>
    <property type="project" value="GOC"/>
</dbReference>
<feature type="region of interest" description="Disordered" evidence="1">
    <location>
        <begin position="51"/>
        <end position="81"/>
    </location>
</feature>
<feature type="region of interest" description="Disordered" evidence="1">
    <location>
        <begin position="196"/>
        <end position="217"/>
    </location>
</feature>